<accession>A0A7M7N8P7</accession>
<sequence length="239" mass="27528">MFLALVNDAAHDIEHHWKYVDDLSLLEIRTTSAPPKLQDHLDELENWSKDNDMKFNTTKSNAMSVNFTKRTINTPCLRLNDEPLKTTESQKILGVHLQSNLKWDKQVGDMVSRAGKRVFMISRLRKASIPSCDLVNIYSSYIRPILEYSSPLWSPSITANQYNDIEKIQKRVCRIIMKDQYVSYDHALEHLSICRMSERHEQLLDSFARTAASGMILKRTTEEKGDVVAPVNELFSNGR</sequence>
<dbReference type="GeneID" id="115920680"/>
<keyword evidence="2" id="KW-1185">Reference proteome</keyword>
<reference evidence="1" key="2">
    <citation type="submission" date="2021-01" db="UniProtKB">
        <authorList>
            <consortium name="EnsemblMetazoa"/>
        </authorList>
    </citation>
    <scope>IDENTIFICATION</scope>
</reference>
<evidence type="ECO:0000313" key="2">
    <source>
        <dbReference type="Proteomes" id="UP000007110"/>
    </source>
</evidence>
<dbReference type="OMA" id="ICRMSER"/>
<protein>
    <recommendedName>
        <fullName evidence="3">RNA-directed DNA polymerase from mobile element jockey</fullName>
    </recommendedName>
</protein>
<proteinExistence type="predicted"/>
<dbReference type="KEGG" id="spu:115920680"/>
<reference evidence="2" key="1">
    <citation type="submission" date="2015-02" db="EMBL/GenBank/DDBJ databases">
        <title>Genome sequencing for Strongylocentrotus purpuratus.</title>
        <authorList>
            <person name="Murali S."/>
            <person name="Liu Y."/>
            <person name="Vee V."/>
            <person name="English A."/>
            <person name="Wang M."/>
            <person name="Skinner E."/>
            <person name="Han Y."/>
            <person name="Muzny D.M."/>
            <person name="Worley K.C."/>
            <person name="Gibbs R.A."/>
        </authorList>
    </citation>
    <scope>NUCLEOTIDE SEQUENCE</scope>
</reference>
<name>A0A7M7N8P7_STRPU</name>
<dbReference type="RefSeq" id="XP_030832942.1">
    <property type="nucleotide sequence ID" value="XM_030977082.1"/>
</dbReference>
<dbReference type="EnsemblMetazoa" id="XM_030977082">
    <property type="protein sequence ID" value="XP_030832942"/>
    <property type="gene ID" value="LOC115920680"/>
</dbReference>
<dbReference type="OrthoDB" id="5987559at2759"/>
<dbReference type="Proteomes" id="UP000007110">
    <property type="component" value="Unassembled WGS sequence"/>
</dbReference>
<dbReference type="InParanoid" id="A0A7M7N8P7"/>
<dbReference type="AlphaFoldDB" id="A0A7M7N8P7"/>
<evidence type="ECO:0000313" key="1">
    <source>
        <dbReference type="EnsemblMetazoa" id="XP_030832942"/>
    </source>
</evidence>
<dbReference type="PANTHER" id="PTHR33332">
    <property type="entry name" value="REVERSE TRANSCRIPTASE DOMAIN-CONTAINING PROTEIN"/>
    <property type="match status" value="1"/>
</dbReference>
<evidence type="ECO:0008006" key="3">
    <source>
        <dbReference type="Google" id="ProtNLM"/>
    </source>
</evidence>
<organism evidence="1 2">
    <name type="scientific">Strongylocentrotus purpuratus</name>
    <name type="common">Purple sea urchin</name>
    <dbReference type="NCBI Taxonomy" id="7668"/>
    <lineage>
        <taxon>Eukaryota</taxon>
        <taxon>Metazoa</taxon>
        <taxon>Echinodermata</taxon>
        <taxon>Eleutherozoa</taxon>
        <taxon>Echinozoa</taxon>
        <taxon>Echinoidea</taxon>
        <taxon>Euechinoidea</taxon>
        <taxon>Echinacea</taxon>
        <taxon>Camarodonta</taxon>
        <taxon>Echinidea</taxon>
        <taxon>Strongylocentrotidae</taxon>
        <taxon>Strongylocentrotus</taxon>
    </lineage>
</organism>